<gene>
    <name evidence="2" type="ORF">HD556DRAFT_1242041</name>
</gene>
<feature type="compositionally biased region" description="Low complexity" evidence="1">
    <location>
        <begin position="111"/>
        <end position="123"/>
    </location>
</feature>
<protein>
    <submittedName>
        <fullName evidence="2">Uncharacterized protein</fullName>
    </submittedName>
</protein>
<feature type="region of interest" description="Disordered" evidence="1">
    <location>
        <begin position="84"/>
        <end position="129"/>
    </location>
</feature>
<name>A0A9P7AJ52_9AGAM</name>
<dbReference type="Proteomes" id="UP000719766">
    <property type="component" value="Unassembled WGS sequence"/>
</dbReference>
<keyword evidence="3" id="KW-1185">Reference proteome</keyword>
<reference evidence="2" key="1">
    <citation type="journal article" date="2020" name="New Phytol.">
        <title>Comparative genomics reveals dynamic genome evolution in host specialist ectomycorrhizal fungi.</title>
        <authorList>
            <person name="Lofgren L.A."/>
            <person name="Nguyen N.H."/>
            <person name="Vilgalys R."/>
            <person name="Ruytinx J."/>
            <person name="Liao H.L."/>
            <person name="Branco S."/>
            <person name="Kuo A."/>
            <person name="LaButti K."/>
            <person name="Lipzen A."/>
            <person name="Andreopoulos W."/>
            <person name="Pangilinan J."/>
            <person name="Riley R."/>
            <person name="Hundley H."/>
            <person name="Na H."/>
            <person name="Barry K."/>
            <person name="Grigoriev I.V."/>
            <person name="Stajich J.E."/>
            <person name="Kennedy P.G."/>
        </authorList>
    </citation>
    <scope>NUCLEOTIDE SEQUENCE</scope>
    <source>
        <strain evidence="2">S12</strain>
    </source>
</reference>
<dbReference type="GeneID" id="64592003"/>
<dbReference type="RefSeq" id="XP_041157492.1">
    <property type="nucleotide sequence ID" value="XM_041298239.1"/>
</dbReference>
<feature type="region of interest" description="Disordered" evidence="1">
    <location>
        <begin position="29"/>
        <end position="64"/>
    </location>
</feature>
<organism evidence="2 3">
    <name type="scientific">Suillus plorans</name>
    <dbReference type="NCBI Taxonomy" id="116603"/>
    <lineage>
        <taxon>Eukaryota</taxon>
        <taxon>Fungi</taxon>
        <taxon>Dikarya</taxon>
        <taxon>Basidiomycota</taxon>
        <taxon>Agaricomycotina</taxon>
        <taxon>Agaricomycetes</taxon>
        <taxon>Agaricomycetidae</taxon>
        <taxon>Boletales</taxon>
        <taxon>Suillineae</taxon>
        <taxon>Suillaceae</taxon>
        <taxon>Suillus</taxon>
    </lineage>
</organism>
<evidence type="ECO:0000313" key="2">
    <source>
        <dbReference type="EMBL" id="KAG1790530.1"/>
    </source>
</evidence>
<feature type="compositionally biased region" description="Basic residues" evidence="1">
    <location>
        <begin position="55"/>
        <end position="64"/>
    </location>
</feature>
<dbReference type="EMBL" id="JABBWE010000049">
    <property type="protein sequence ID" value="KAG1790530.1"/>
    <property type="molecule type" value="Genomic_DNA"/>
</dbReference>
<comment type="caution">
    <text evidence="2">The sequence shown here is derived from an EMBL/GenBank/DDBJ whole genome shotgun (WGS) entry which is preliminary data.</text>
</comment>
<evidence type="ECO:0000313" key="3">
    <source>
        <dbReference type="Proteomes" id="UP000719766"/>
    </source>
</evidence>
<sequence>MEFSVEEEGDIQDEAALLTFSEILFHAQNTAAEGERQRSKDTGRPKHYTGNSTRTLRRHALKRKRIAGTNQTFISSWITKKPEFEGVQVEGTESPYEVSSDVMAREEESSESASDSSGDSMGENPSRSSPFEMLFSEQEEQIQKMLEDIQNGQPPCDDSPETFTDSVLNALDYKDFPALHRAREKIAASSKDKKLDVVFRSRITAMLGALNLYLDPELSYGWREASLVASKSLGQGINHARNI</sequence>
<dbReference type="AlphaFoldDB" id="A0A9P7AJ52"/>
<evidence type="ECO:0000256" key="1">
    <source>
        <dbReference type="SAM" id="MobiDB-lite"/>
    </source>
</evidence>
<feature type="compositionally biased region" description="Basic and acidic residues" evidence="1">
    <location>
        <begin position="33"/>
        <end position="44"/>
    </location>
</feature>
<dbReference type="OrthoDB" id="2682118at2759"/>
<accession>A0A9P7AJ52</accession>
<proteinExistence type="predicted"/>
<feature type="non-terminal residue" evidence="2">
    <location>
        <position position="243"/>
    </location>
</feature>